<dbReference type="GO" id="GO:0006511">
    <property type="term" value="P:ubiquitin-dependent protein catabolic process"/>
    <property type="evidence" value="ECO:0007669"/>
    <property type="project" value="TreeGrafter"/>
</dbReference>
<dbReference type="OrthoDB" id="9450922at2759"/>
<dbReference type="Gene3D" id="1.10.8.10">
    <property type="entry name" value="DNA helicase RuvA subunit, C-terminal domain"/>
    <property type="match status" value="1"/>
</dbReference>
<evidence type="ECO:0000313" key="4">
    <source>
        <dbReference type="Proteomes" id="UP000252519"/>
    </source>
</evidence>
<feature type="region of interest" description="Disordered" evidence="1">
    <location>
        <begin position="161"/>
        <end position="196"/>
    </location>
</feature>
<proteinExistence type="predicted"/>
<gene>
    <name evidence="3" type="ORF">ANCCAN_02385</name>
</gene>
<dbReference type="PANTHER" id="PTHR10677:SF3">
    <property type="entry name" value="FI07626P-RELATED"/>
    <property type="match status" value="1"/>
</dbReference>
<dbReference type="STRING" id="29170.A0A368H4C7"/>
<dbReference type="InterPro" id="IPR015940">
    <property type="entry name" value="UBA"/>
</dbReference>
<dbReference type="InterPro" id="IPR015496">
    <property type="entry name" value="Ubiquilin"/>
</dbReference>
<accession>A0A368H4C7</accession>
<dbReference type="SMART" id="SM00165">
    <property type="entry name" value="UBA"/>
    <property type="match status" value="1"/>
</dbReference>
<dbReference type="Pfam" id="PF00627">
    <property type="entry name" value="UBA"/>
    <property type="match status" value="1"/>
</dbReference>
<protein>
    <submittedName>
        <fullName evidence="3">UBA/TS-N domain protein</fullName>
    </submittedName>
</protein>
<keyword evidence="4" id="KW-1185">Reference proteome</keyword>
<dbReference type="InterPro" id="IPR009060">
    <property type="entry name" value="UBA-like_sf"/>
</dbReference>
<dbReference type="Proteomes" id="UP000252519">
    <property type="component" value="Unassembled WGS sequence"/>
</dbReference>
<evidence type="ECO:0000256" key="1">
    <source>
        <dbReference type="SAM" id="MobiDB-lite"/>
    </source>
</evidence>
<evidence type="ECO:0000259" key="2">
    <source>
        <dbReference type="PROSITE" id="PS50030"/>
    </source>
</evidence>
<dbReference type="PROSITE" id="PS50030">
    <property type="entry name" value="UBA"/>
    <property type="match status" value="1"/>
</dbReference>
<dbReference type="PANTHER" id="PTHR10677">
    <property type="entry name" value="UBIQUILIN"/>
    <property type="match status" value="1"/>
</dbReference>
<feature type="compositionally biased region" description="Polar residues" evidence="1">
    <location>
        <begin position="173"/>
        <end position="196"/>
    </location>
</feature>
<dbReference type="EMBL" id="JOJR01000013">
    <property type="protein sequence ID" value="RCN51434.1"/>
    <property type="molecule type" value="Genomic_DNA"/>
</dbReference>
<reference evidence="3 4" key="1">
    <citation type="submission" date="2014-10" db="EMBL/GenBank/DDBJ databases">
        <title>Draft genome of the hookworm Ancylostoma caninum.</title>
        <authorList>
            <person name="Mitreva M."/>
        </authorList>
    </citation>
    <scope>NUCLEOTIDE SEQUENCE [LARGE SCALE GENOMIC DNA]</scope>
    <source>
        <strain evidence="3 4">Baltimore</strain>
    </source>
</reference>
<comment type="caution">
    <text evidence="3">The sequence shown here is derived from an EMBL/GenBank/DDBJ whole genome shotgun (WGS) entry which is preliminary data.</text>
</comment>
<feature type="region of interest" description="Disordered" evidence="1">
    <location>
        <begin position="10"/>
        <end position="53"/>
    </location>
</feature>
<name>A0A368H4C7_ANCCA</name>
<feature type="compositionally biased region" description="Polar residues" evidence="1">
    <location>
        <begin position="10"/>
        <end position="20"/>
    </location>
</feature>
<dbReference type="SUPFAM" id="SSF46934">
    <property type="entry name" value="UBA-like"/>
    <property type="match status" value="1"/>
</dbReference>
<dbReference type="AlphaFoldDB" id="A0A368H4C7"/>
<organism evidence="3 4">
    <name type="scientific">Ancylostoma caninum</name>
    <name type="common">Dog hookworm</name>
    <dbReference type="NCBI Taxonomy" id="29170"/>
    <lineage>
        <taxon>Eukaryota</taxon>
        <taxon>Metazoa</taxon>
        <taxon>Ecdysozoa</taxon>
        <taxon>Nematoda</taxon>
        <taxon>Chromadorea</taxon>
        <taxon>Rhabditida</taxon>
        <taxon>Rhabditina</taxon>
        <taxon>Rhabditomorpha</taxon>
        <taxon>Strongyloidea</taxon>
        <taxon>Ancylostomatidae</taxon>
        <taxon>Ancylostomatinae</taxon>
        <taxon>Ancylostoma</taxon>
    </lineage>
</organism>
<evidence type="ECO:0000313" key="3">
    <source>
        <dbReference type="EMBL" id="RCN51434.1"/>
    </source>
</evidence>
<sequence length="248" mass="26932">MDIMLIVRKGNSTGQQCSQGGQAGDQQEDSVASDASVKFRPSSDPANEGPLTEGVLSDQATVQLLIWLEMMDLFVQTLSKNPQDVQRLLEQNNTAARCPEGIQQIHAQLPRLVDITRRPEFTSALKKPRVLSAIRSIQREMDTIRREAPYLVDVLRGAGATDEHQGEAGPAHASTSSPSTGQQVPQTSPSGDTSESVDAELLHQLYEEELGKLIRMGFSNKAKNLEALRASNGNMDVAVELLLNASQS</sequence>
<feature type="domain" description="UBA" evidence="2">
    <location>
        <begin position="204"/>
        <end position="245"/>
    </location>
</feature>
<dbReference type="GO" id="GO:0031593">
    <property type="term" value="F:polyubiquitin modification-dependent protein binding"/>
    <property type="evidence" value="ECO:0007669"/>
    <property type="project" value="TreeGrafter"/>
</dbReference>
<dbReference type="GO" id="GO:0005829">
    <property type="term" value="C:cytosol"/>
    <property type="evidence" value="ECO:0007669"/>
    <property type="project" value="TreeGrafter"/>
</dbReference>